<dbReference type="GO" id="GO:0005737">
    <property type="term" value="C:cytoplasm"/>
    <property type="evidence" value="ECO:0007669"/>
    <property type="project" value="TreeGrafter"/>
</dbReference>
<dbReference type="InterPro" id="IPR058055">
    <property type="entry name" value="PA-PLA1"/>
</dbReference>
<dbReference type="AlphaFoldDB" id="A0A914CJ31"/>
<evidence type="ECO:0000313" key="2">
    <source>
        <dbReference type="WBParaSite" id="ACRNAN_scaffold11164.g7542.t1"/>
    </source>
</evidence>
<dbReference type="GO" id="GO:0004620">
    <property type="term" value="F:phospholipase activity"/>
    <property type="evidence" value="ECO:0007669"/>
    <property type="project" value="TreeGrafter"/>
</dbReference>
<name>A0A914CJ31_9BILA</name>
<evidence type="ECO:0000313" key="1">
    <source>
        <dbReference type="Proteomes" id="UP000887540"/>
    </source>
</evidence>
<dbReference type="PANTHER" id="PTHR23509">
    <property type="entry name" value="PA-PL1 PHOSPHOLIPASE FAMILY"/>
    <property type="match status" value="1"/>
</dbReference>
<proteinExistence type="predicted"/>
<protein>
    <submittedName>
        <fullName evidence="2">Uncharacterized protein</fullName>
    </submittedName>
</protein>
<reference evidence="2" key="1">
    <citation type="submission" date="2022-11" db="UniProtKB">
        <authorList>
            <consortium name="WormBaseParasite"/>
        </authorList>
    </citation>
    <scope>IDENTIFICATION</scope>
</reference>
<sequence>MLRKIISKDPNNKESVSVIPIEWRSKLETDDDLQKDITLPASKSNLINSIITKFIGNGHDIKDKYVMDVLRFLMKHHEVIIDIVRTQLNEKYRLFMKAHPKFNGSISIFAHSLVRPCVAVYLVQL</sequence>
<keyword evidence="1" id="KW-1185">Reference proteome</keyword>
<dbReference type="WBParaSite" id="ACRNAN_scaffold11164.g7542.t1">
    <property type="protein sequence ID" value="ACRNAN_scaffold11164.g7542.t1"/>
    <property type="gene ID" value="ACRNAN_scaffold11164.g7542"/>
</dbReference>
<dbReference type="Proteomes" id="UP000887540">
    <property type="component" value="Unplaced"/>
</dbReference>
<accession>A0A914CJ31</accession>
<organism evidence="1 2">
    <name type="scientific">Acrobeloides nanus</name>
    <dbReference type="NCBI Taxonomy" id="290746"/>
    <lineage>
        <taxon>Eukaryota</taxon>
        <taxon>Metazoa</taxon>
        <taxon>Ecdysozoa</taxon>
        <taxon>Nematoda</taxon>
        <taxon>Chromadorea</taxon>
        <taxon>Rhabditida</taxon>
        <taxon>Tylenchina</taxon>
        <taxon>Cephalobomorpha</taxon>
        <taxon>Cephaloboidea</taxon>
        <taxon>Cephalobidae</taxon>
        <taxon>Acrobeloides</taxon>
    </lineage>
</organism>
<dbReference type="PANTHER" id="PTHR23509:SF10">
    <property type="entry name" value="LD21067P"/>
    <property type="match status" value="1"/>
</dbReference>